<dbReference type="InterPro" id="IPR011008">
    <property type="entry name" value="Dimeric_a/b-barrel"/>
</dbReference>
<dbReference type="PANTHER" id="PTHR30521">
    <property type="entry name" value="DEFERROCHELATASE/PEROXIDASE"/>
    <property type="match status" value="1"/>
</dbReference>
<keyword evidence="5" id="KW-0408">Iron</keyword>
<accession>A0A9D7XW49</accession>
<dbReference type="Proteomes" id="UP000886632">
    <property type="component" value="Unassembled WGS sequence"/>
</dbReference>
<dbReference type="InterPro" id="IPR048327">
    <property type="entry name" value="Dyp_perox_N"/>
</dbReference>
<dbReference type="GO" id="GO:0004601">
    <property type="term" value="F:peroxidase activity"/>
    <property type="evidence" value="ECO:0007669"/>
    <property type="project" value="UniProtKB-KW"/>
</dbReference>
<evidence type="ECO:0000259" key="8">
    <source>
        <dbReference type="Pfam" id="PF20628"/>
    </source>
</evidence>
<comment type="cofactor">
    <cofactor evidence="1">
        <name>heme b</name>
        <dbReference type="ChEBI" id="CHEBI:60344"/>
    </cofactor>
</comment>
<dbReference type="GO" id="GO:0046872">
    <property type="term" value="F:metal ion binding"/>
    <property type="evidence" value="ECO:0007669"/>
    <property type="project" value="UniProtKB-KW"/>
</dbReference>
<gene>
    <name evidence="9" type="ORF">IPP00_05415</name>
</gene>
<evidence type="ECO:0000256" key="4">
    <source>
        <dbReference type="ARBA" id="ARBA00023002"/>
    </source>
</evidence>
<dbReference type="PROSITE" id="PS51404">
    <property type="entry name" value="DYP_PEROXIDASE"/>
    <property type="match status" value="1"/>
</dbReference>
<proteinExistence type="inferred from homology"/>
<keyword evidence="3" id="KW-0479">Metal-binding</keyword>
<keyword evidence="2 9" id="KW-0575">Peroxidase</keyword>
<evidence type="ECO:0000256" key="1">
    <source>
        <dbReference type="ARBA" id="ARBA00001970"/>
    </source>
</evidence>
<dbReference type="GO" id="GO:0020037">
    <property type="term" value="F:heme binding"/>
    <property type="evidence" value="ECO:0007669"/>
    <property type="project" value="InterPro"/>
</dbReference>
<name>A0A9D7XW49_9MICO</name>
<comment type="similarity">
    <text evidence="6">Belongs to the DyP-type peroxidase family.</text>
</comment>
<dbReference type="GO" id="GO:0005829">
    <property type="term" value="C:cytosol"/>
    <property type="evidence" value="ECO:0007669"/>
    <property type="project" value="TreeGrafter"/>
</dbReference>
<feature type="domain" description="Dyp-type peroxidase N-terminal" evidence="7">
    <location>
        <begin position="5"/>
        <end position="139"/>
    </location>
</feature>
<feature type="domain" description="Dyp-type peroxidase C-terminal" evidence="8">
    <location>
        <begin position="145"/>
        <end position="297"/>
    </location>
</feature>
<reference evidence="9" key="1">
    <citation type="submission" date="2020-10" db="EMBL/GenBank/DDBJ databases">
        <title>Connecting structure to function with the recovery of over 1000 high-quality activated sludge metagenome-assembled genomes encoding full-length rRNA genes using long-read sequencing.</title>
        <authorList>
            <person name="Singleton C.M."/>
            <person name="Petriglieri F."/>
            <person name="Kristensen J.M."/>
            <person name="Kirkegaard R.H."/>
            <person name="Michaelsen T.Y."/>
            <person name="Andersen M.H."/>
            <person name="Karst S.M."/>
            <person name="Dueholm M.S."/>
            <person name="Nielsen P.H."/>
            <person name="Albertsen M."/>
        </authorList>
    </citation>
    <scope>NUCLEOTIDE SEQUENCE</scope>
    <source>
        <strain evidence="9">Ribe_18-Q3-R11-54_MAXAC.001</strain>
    </source>
</reference>
<keyword evidence="4" id="KW-0560">Oxidoreductase</keyword>
<evidence type="ECO:0000256" key="2">
    <source>
        <dbReference type="ARBA" id="ARBA00022559"/>
    </source>
</evidence>
<sequence length="308" mass="32060">MPFPQPGIFALGTPAHSYLEFDLVATDGAGQGPTTARISEALAAAARLGAMASTMGGVNVVVGFRPELLAAARHSLVPAALTGFAQPVVGDDGFTMPATQHDIAVWVAGGANDVVFDAATDTTRALAAYATLAEETTGWGYHRDLDLTGFTDGTENPELSSAPSLVLVPEGEPGAAGSVLLLQRWPHDAAAWTALGDADQAQVIGRTKDTNEELAPRPETSHVARTDQETFGHILRRNTAFGSVREHGTIFVGFAAGQAPLADMLASMAGTQGRPRDALTRFSHPVTGAYYFVPSLDTLIDLAGPVAD</sequence>
<dbReference type="EMBL" id="JADKGK010000011">
    <property type="protein sequence ID" value="MBL0003434.1"/>
    <property type="molecule type" value="Genomic_DNA"/>
</dbReference>
<dbReference type="NCBIfam" id="TIGR01413">
    <property type="entry name" value="Dyp_perox_fam"/>
    <property type="match status" value="1"/>
</dbReference>
<dbReference type="InterPro" id="IPR006314">
    <property type="entry name" value="Dyp_peroxidase"/>
</dbReference>
<evidence type="ECO:0000256" key="6">
    <source>
        <dbReference type="ARBA" id="ARBA00025737"/>
    </source>
</evidence>
<dbReference type="SUPFAM" id="SSF54909">
    <property type="entry name" value="Dimeric alpha+beta barrel"/>
    <property type="match status" value="1"/>
</dbReference>
<dbReference type="InterPro" id="IPR048328">
    <property type="entry name" value="Dyp_perox_C"/>
</dbReference>
<protein>
    <submittedName>
        <fullName evidence="9">Dyp-type peroxidase</fullName>
    </submittedName>
</protein>
<evidence type="ECO:0000259" key="7">
    <source>
        <dbReference type="Pfam" id="PF04261"/>
    </source>
</evidence>
<dbReference type="AlphaFoldDB" id="A0A9D7XW49"/>
<dbReference type="Pfam" id="PF20628">
    <property type="entry name" value="Dyp_perox_C"/>
    <property type="match status" value="1"/>
</dbReference>
<organism evidence="9 10">
    <name type="scientific">Candidatus Phosphoribacter hodrii</name>
    <dbReference type="NCBI Taxonomy" id="2953743"/>
    <lineage>
        <taxon>Bacteria</taxon>
        <taxon>Bacillati</taxon>
        <taxon>Actinomycetota</taxon>
        <taxon>Actinomycetes</taxon>
        <taxon>Micrococcales</taxon>
        <taxon>Dermatophilaceae</taxon>
        <taxon>Candidatus Phosphoribacter</taxon>
    </lineage>
</organism>
<comment type="caution">
    <text evidence="9">The sequence shown here is derived from an EMBL/GenBank/DDBJ whole genome shotgun (WGS) entry which is preliminary data.</text>
</comment>
<evidence type="ECO:0000256" key="5">
    <source>
        <dbReference type="ARBA" id="ARBA00023004"/>
    </source>
</evidence>
<evidence type="ECO:0000256" key="3">
    <source>
        <dbReference type="ARBA" id="ARBA00022723"/>
    </source>
</evidence>
<evidence type="ECO:0000313" key="10">
    <source>
        <dbReference type="Proteomes" id="UP000886632"/>
    </source>
</evidence>
<dbReference type="Pfam" id="PF04261">
    <property type="entry name" value="Dyp_perox_N"/>
    <property type="match status" value="1"/>
</dbReference>
<evidence type="ECO:0000313" key="9">
    <source>
        <dbReference type="EMBL" id="MBL0003434.1"/>
    </source>
</evidence>
<dbReference type="PANTHER" id="PTHR30521:SF0">
    <property type="entry name" value="DYP-TYPE PEROXIDASE FAMILY PROTEIN"/>
    <property type="match status" value="1"/>
</dbReference>